<keyword evidence="2" id="KW-1185">Reference proteome</keyword>
<name>A0AA35Y6Y0_LACSI</name>
<accession>A0AA35Y6Y0</accession>
<proteinExistence type="predicted"/>
<dbReference type="EMBL" id="OX465086">
    <property type="protein sequence ID" value="CAI9260133.1"/>
    <property type="molecule type" value="Genomic_DNA"/>
</dbReference>
<organism evidence="1 2">
    <name type="scientific">Lactuca saligna</name>
    <name type="common">Willowleaf lettuce</name>
    <dbReference type="NCBI Taxonomy" id="75948"/>
    <lineage>
        <taxon>Eukaryota</taxon>
        <taxon>Viridiplantae</taxon>
        <taxon>Streptophyta</taxon>
        <taxon>Embryophyta</taxon>
        <taxon>Tracheophyta</taxon>
        <taxon>Spermatophyta</taxon>
        <taxon>Magnoliopsida</taxon>
        <taxon>eudicotyledons</taxon>
        <taxon>Gunneridae</taxon>
        <taxon>Pentapetalae</taxon>
        <taxon>asterids</taxon>
        <taxon>campanulids</taxon>
        <taxon>Asterales</taxon>
        <taxon>Asteraceae</taxon>
        <taxon>Cichorioideae</taxon>
        <taxon>Cichorieae</taxon>
        <taxon>Lactucinae</taxon>
        <taxon>Lactuca</taxon>
    </lineage>
</organism>
<dbReference type="Proteomes" id="UP001177003">
    <property type="component" value="Chromosome 0"/>
</dbReference>
<dbReference type="InterPro" id="IPR029006">
    <property type="entry name" value="ADF-H/Gelsolin-like_dom_sf"/>
</dbReference>
<dbReference type="Gene3D" id="3.40.20.10">
    <property type="entry name" value="Severin"/>
    <property type="match status" value="1"/>
</dbReference>
<dbReference type="AlphaFoldDB" id="A0AA35Y6Y0"/>
<evidence type="ECO:0000313" key="1">
    <source>
        <dbReference type="EMBL" id="CAI9260133.1"/>
    </source>
</evidence>
<sequence>MILKLQKDFRKVFDPSLENKRLLQQKKYIEWAGSLDGLSPHVPLYKVMEENEPCFFTTYFSWDPSKPSLLLLIGFKSCVVRTGCFIAINKDEMLQMMRFGAKMVFSSKDSTITDEDIDRIVAKGEEATAGLLEVGTL</sequence>
<protein>
    <submittedName>
        <fullName evidence="1">Uncharacterized protein</fullName>
    </submittedName>
</protein>
<evidence type="ECO:0000313" key="2">
    <source>
        <dbReference type="Proteomes" id="UP001177003"/>
    </source>
</evidence>
<gene>
    <name evidence="1" type="ORF">LSALG_LOCUS982</name>
</gene>
<reference evidence="1" key="1">
    <citation type="submission" date="2023-04" db="EMBL/GenBank/DDBJ databases">
        <authorList>
            <person name="Vijverberg K."/>
            <person name="Xiong W."/>
            <person name="Schranz E."/>
        </authorList>
    </citation>
    <scope>NUCLEOTIDE SEQUENCE</scope>
</reference>